<sequence>MTHPIVTPSSFLPNIPRWLAALSLDAIENLTCRSRLSSMTSSHSFRLETLP</sequence>
<accession>A0A8S9GW40</accession>
<comment type="caution">
    <text evidence="1">The sequence shown here is derived from an EMBL/GenBank/DDBJ whole genome shotgun (WGS) entry which is preliminary data.</text>
</comment>
<gene>
    <name evidence="1" type="ORF">F2Q70_00020649</name>
</gene>
<name>A0A8S9GW40_BRACR</name>
<protein>
    <submittedName>
        <fullName evidence="1">Uncharacterized protein</fullName>
    </submittedName>
</protein>
<reference evidence="1" key="1">
    <citation type="submission" date="2019-12" db="EMBL/GenBank/DDBJ databases">
        <title>Genome sequencing and annotation of Brassica cretica.</title>
        <authorList>
            <person name="Studholme D.J."/>
            <person name="Sarris P.F."/>
        </authorList>
    </citation>
    <scope>NUCLEOTIDE SEQUENCE</scope>
    <source>
        <strain evidence="1">PFS-102/07</strain>
        <tissue evidence="1">Leaf</tissue>
    </source>
</reference>
<organism evidence="1">
    <name type="scientific">Brassica cretica</name>
    <name type="common">Mustard</name>
    <dbReference type="NCBI Taxonomy" id="69181"/>
    <lineage>
        <taxon>Eukaryota</taxon>
        <taxon>Viridiplantae</taxon>
        <taxon>Streptophyta</taxon>
        <taxon>Embryophyta</taxon>
        <taxon>Tracheophyta</taxon>
        <taxon>Spermatophyta</taxon>
        <taxon>Magnoliopsida</taxon>
        <taxon>eudicotyledons</taxon>
        <taxon>Gunneridae</taxon>
        <taxon>Pentapetalae</taxon>
        <taxon>rosids</taxon>
        <taxon>malvids</taxon>
        <taxon>Brassicales</taxon>
        <taxon>Brassicaceae</taxon>
        <taxon>Brassiceae</taxon>
        <taxon>Brassica</taxon>
    </lineage>
</organism>
<evidence type="ECO:0000313" key="1">
    <source>
        <dbReference type="EMBL" id="KAF2548886.1"/>
    </source>
</evidence>
<dbReference type="AlphaFoldDB" id="A0A8S9GW40"/>
<proteinExistence type="predicted"/>
<dbReference type="EMBL" id="QGKY02001925">
    <property type="protein sequence ID" value="KAF2548886.1"/>
    <property type="molecule type" value="Genomic_DNA"/>
</dbReference>